<dbReference type="CDD" id="cd00093">
    <property type="entry name" value="HTH_XRE"/>
    <property type="match status" value="1"/>
</dbReference>
<proteinExistence type="predicted"/>
<dbReference type="Proteomes" id="UP000730482">
    <property type="component" value="Unassembled WGS sequence"/>
</dbReference>
<protein>
    <submittedName>
        <fullName evidence="2">Helix-turn-helix domain-containing protein</fullName>
    </submittedName>
</protein>
<evidence type="ECO:0000313" key="3">
    <source>
        <dbReference type="Proteomes" id="UP000730482"/>
    </source>
</evidence>
<dbReference type="RefSeq" id="WP_212007713.1">
    <property type="nucleotide sequence ID" value="NZ_JAAFYZ010000009.1"/>
</dbReference>
<keyword evidence="3" id="KW-1185">Reference proteome</keyword>
<gene>
    <name evidence="2" type="ORF">KGQ19_04160</name>
</gene>
<dbReference type="SUPFAM" id="SSF47413">
    <property type="entry name" value="lambda repressor-like DNA-binding domains"/>
    <property type="match status" value="1"/>
</dbReference>
<comment type="caution">
    <text evidence="2">The sequence shown here is derived from an EMBL/GenBank/DDBJ whole genome shotgun (WGS) entry which is preliminary data.</text>
</comment>
<dbReference type="EMBL" id="JAAFYZ010000009">
    <property type="protein sequence ID" value="MBS2546055.1"/>
    <property type="molecule type" value="Genomic_DNA"/>
</dbReference>
<organism evidence="2 3">
    <name type="scientific">Catenulispora pinistramenti</name>
    <dbReference type="NCBI Taxonomy" id="2705254"/>
    <lineage>
        <taxon>Bacteria</taxon>
        <taxon>Bacillati</taxon>
        <taxon>Actinomycetota</taxon>
        <taxon>Actinomycetes</taxon>
        <taxon>Catenulisporales</taxon>
        <taxon>Catenulisporaceae</taxon>
        <taxon>Catenulispora</taxon>
    </lineage>
</organism>
<dbReference type="InterPro" id="IPR010982">
    <property type="entry name" value="Lambda_DNA-bd_dom_sf"/>
</dbReference>
<dbReference type="Gene3D" id="1.10.260.40">
    <property type="entry name" value="lambda repressor-like DNA-binding domains"/>
    <property type="match status" value="1"/>
</dbReference>
<dbReference type="Pfam" id="PF19054">
    <property type="entry name" value="DUF5753"/>
    <property type="match status" value="1"/>
</dbReference>
<dbReference type="InterPro" id="IPR001387">
    <property type="entry name" value="Cro/C1-type_HTH"/>
</dbReference>
<dbReference type="Pfam" id="PF13560">
    <property type="entry name" value="HTH_31"/>
    <property type="match status" value="1"/>
</dbReference>
<evidence type="ECO:0000259" key="1">
    <source>
        <dbReference type="Pfam" id="PF19054"/>
    </source>
</evidence>
<reference evidence="2 3" key="1">
    <citation type="submission" date="2020-02" db="EMBL/GenBank/DDBJ databases">
        <title>Acidophilic actinobacteria isolated from forest soil.</title>
        <authorList>
            <person name="Golinska P."/>
        </authorList>
    </citation>
    <scope>NUCLEOTIDE SEQUENCE [LARGE SCALE GENOMIC DNA]</scope>
    <source>
        <strain evidence="2 3">NL8</strain>
    </source>
</reference>
<feature type="domain" description="DUF5753" evidence="1">
    <location>
        <begin position="118"/>
        <end position="275"/>
    </location>
</feature>
<evidence type="ECO:0000313" key="2">
    <source>
        <dbReference type="EMBL" id="MBS2546055.1"/>
    </source>
</evidence>
<dbReference type="InterPro" id="IPR043917">
    <property type="entry name" value="DUF5753"/>
</dbReference>
<name>A0ABS5KJF3_9ACTN</name>
<sequence>MPKSPSSAAQQAREALGQRLRTIRKDARITARALAQEAGWHETKCSQLQSGNRPPSEEDIRTWTRICGAETEADDLIAAARNIEGMYVEWRRLQSAGLTRLQQRKAPLFEQTRSFKIYCSNFMPGVLQEPGYIAALFTLITDFHGTKNDVDAAVAARLDRSKVIREGNHTFAILLEEAVLRYRLGDDEVMLAQLVQLLSGMSLPSVSLGIIPESAPRAMWPVETFNVYDDKLVSIELLGAQVTITAPSEVDVYVRAFSALSGMAVKGKAARSLITAAIERLG</sequence>
<accession>A0ABS5KJF3</accession>